<evidence type="ECO:0000313" key="4">
    <source>
        <dbReference type="Proteomes" id="UP000037274"/>
    </source>
</evidence>
<protein>
    <submittedName>
        <fullName evidence="1">Uncharacterized protein</fullName>
    </submittedName>
</protein>
<dbReference type="EMBL" id="LN831789">
    <property type="protein sequence ID" value="CQR59370.1"/>
    <property type="molecule type" value="Genomic_DNA"/>
</dbReference>
<accession>A0A0F7VL81</accession>
<dbReference type="EMBL" id="LFEH01000064">
    <property type="protein sequence ID" value="KMS78022.1"/>
    <property type="molecule type" value="Genomic_DNA"/>
</dbReference>
<sequence length="79" mass="8930">MSIADAQQPARPNRRQRFTRRVRILSACLRALMWRAVRLSTRHFLAGFAYTAGTWAATEVLGHATVGASPLMLLWHLVQ</sequence>
<geneLocation type="plasmid" evidence="1 3">
    <name>pSLE2</name>
</geneLocation>
<dbReference type="Proteomes" id="UP000037274">
    <property type="component" value="Unassembled WGS sequence"/>
</dbReference>
<evidence type="ECO:0000313" key="3">
    <source>
        <dbReference type="Proteomes" id="UP000035016"/>
    </source>
</evidence>
<organism evidence="1 3">
    <name type="scientific">Streptomyces leeuwenhoekii</name>
    <dbReference type="NCBI Taxonomy" id="1437453"/>
    <lineage>
        <taxon>Bacteria</taxon>
        <taxon>Bacillati</taxon>
        <taxon>Actinomycetota</taxon>
        <taxon>Actinomycetes</taxon>
        <taxon>Kitasatosporales</taxon>
        <taxon>Streptomycetaceae</taxon>
        <taxon>Streptomyces</taxon>
    </lineage>
</organism>
<gene>
    <name evidence="1" type="primary">sle2_069</name>
    <name evidence="2" type="ORF">ACH49_18050</name>
</gene>
<dbReference type="KEGG" id="sle:sle2_069"/>
<dbReference type="AlphaFoldDB" id="A0A0F7VL81"/>
<evidence type="ECO:0000313" key="2">
    <source>
        <dbReference type="EMBL" id="KMS78022.1"/>
    </source>
</evidence>
<dbReference type="Proteomes" id="UP000035016">
    <property type="component" value="Plasmid pSLE2"/>
</dbReference>
<reference evidence="3" key="2">
    <citation type="submission" date="2015-02" db="EMBL/GenBank/DDBJ databases">
        <authorList>
            <person name="Gomez-Escribano P.J."/>
        </authorList>
    </citation>
    <scope>NUCLEOTIDE SEQUENCE [LARGE SCALE GENOMIC DNA]</scope>
    <source>
        <strain evidence="3">C34 (DSM 42122 / NRRL B-24963)</strain>
        <plasmid evidence="3">pSLE2</plasmid>
    </source>
</reference>
<reference evidence="2 4" key="3">
    <citation type="submission" date="2015-06" db="EMBL/GenBank/DDBJ databases">
        <title>Draft genome sequence of Streptomyces leeuwenhoekii C58, which produces the novel lasso peptide, chaxapeptin.</title>
        <authorList>
            <person name="Yi Y."/>
            <person name="Hai D."/>
            <person name="Jaspars M."/>
            <person name="Sheng H."/>
            <person name="Rateb M.E."/>
            <person name="Bull A."/>
            <person name="Goodfellow M."/>
            <person name="Asenjo J.A."/>
            <person name="Ebel R."/>
        </authorList>
    </citation>
    <scope>NUCLEOTIDE SEQUENCE [LARGE SCALE GENOMIC DNA]</scope>
    <source>
        <strain evidence="2 4">C58</strain>
    </source>
</reference>
<name>A0A0F7VL81_STRLW</name>
<dbReference type="RefSeq" id="WP_029380818.1">
    <property type="nucleotide sequence ID" value="NZ_AZSD01000003.1"/>
</dbReference>
<evidence type="ECO:0000313" key="1">
    <source>
        <dbReference type="EMBL" id="CQR59370.1"/>
    </source>
</evidence>
<keyword evidence="1" id="KW-0614">Plasmid</keyword>
<proteinExistence type="predicted"/>
<dbReference type="PATRIC" id="fig|1437453.5.peg.5472"/>
<keyword evidence="4" id="KW-1185">Reference proteome</keyword>
<reference evidence="1" key="1">
    <citation type="submission" date="2015-02" db="EMBL/GenBank/DDBJ databases">
        <authorList>
            <person name="Gomez-Escribano Juan Pablo"/>
        </authorList>
    </citation>
    <scope>NUCLEOTIDE SEQUENCE</scope>
    <source>
        <strain evidence="1">C34</strain>
        <plasmid evidence="1">pSLE2</plasmid>
    </source>
</reference>